<dbReference type="PANTHER" id="PTHR31240:SF0">
    <property type="entry name" value="MATERNAL EFFECT EMBRYO ARREST 18"/>
    <property type="match status" value="1"/>
</dbReference>
<dbReference type="Gene3D" id="3.40.50.10680">
    <property type="entry name" value="CofD-like domains"/>
    <property type="match status" value="1"/>
</dbReference>
<organism evidence="3 4">
    <name type="scientific">Naumovozyma castellii</name>
    <name type="common">Yeast</name>
    <name type="synonym">Saccharomyces castellii</name>
    <dbReference type="NCBI Taxonomy" id="27288"/>
    <lineage>
        <taxon>Eukaryota</taxon>
        <taxon>Fungi</taxon>
        <taxon>Dikarya</taxon>
        <taxon>Ascomycota</taxon>
        <taxon>Saccharomycotina</taxon>
        <taxon>Saccharomycetes</taxon>
        <taxon>Saccharomycetales</taxon>
        <taxon>Saccharomycetaceae</taxon>
        <taxon>Naumovozyma</taxon>
    </lineage>
</organism>
<dbReference type="eggNOG" id="ENOG502QUXN">
    <property type="taxonomic scope" value="Eukaryota"/>
</dbReference>
<evidence type="ECO:0000256" key="2">
    <source>
        <dbReference type="SAM" id="Phobius"/>
    </source>
</evidence>
<protein>
    <submittedName>
        <fullName evidence="3">Uncharacterized protein</fullName>
    </submittedName>
</protein>
<dbReference type="CDD" id="cd07187">
    <property type="entry name" value="YvcK_like"/>
    <property type="match status" value="1"/>
</dbReference>
<dbReference type="RefSeq" id="XP_003677603.1">
    <property type="nucleotide sequence ID" value="XM_003677555.1"/>
</dbReference>
<keyword evidence="2" id="KW-0472">Membrane</keyword>
<feature type="region of interest" description="Disordered" evidence="1">
    <location>
        <begin position="244"/>
        <end position="263"/>
    </location>
</feature>
<evidence type="ECO:0000313" key="3">
    <source>
        <dbReference type="EMBL" id="CCC71251.1"/>
    </source>
</evidence>
<dbReference type="OrthoDB" id="10267139at2759"/>
<keyword evidence="2" id="KW-1133">Transmembrane helix</keyword>
<feature type="transmembrane region" description="Helical" evidence="2">
    <location>
        <begin position="329"/>
        <end position="351"/>
    </location>
</feature>
<evidence type="ECO:0000313" key="4">
    <source>
        <dbReference type="Proteomes" id="UP000001640"/>
    </source>
</evidence>
<keyword evidence="4" id="KW-1185">Reference proteome</keyword>
<dbReference type="HOGENOM" id="CLU_019029_3_0_1"/>
<dbReference type="EMBL" id="HE576758">
    <property type="protein sequence ID" value="CCC71251.1"/>
    <property type="molecule type" value="Genomic_DNA"/>
</dbReference>
<gene>
    <name evidence="3" type="primary">NCAS0G03640</name>
    <name evidence="3" type="ordered locus">NCAS_0G03640</name>
</gene>
<keyword evidence="2" id="KW-0812">Transmembrane</keyword>
<reference key="2">
    <citation type="submission" date="2011-08" db="EMBL/GenBank/DDBJ databases">
        <title>Genome sequence of Naumovozyma castellii.</title>
        <authorList>
            <person name="Gordon J.L."/>
            <person name="Armisen D."/>
            <person name="Proux-Wera E."/>
            <person name="OhEigeartaigh S.S."/>
            <person name="Byrne K.P."/>
            <person name="Wolfe K.H."/>
        </authorList>
    </citation>
    <scope>NUCLEOTIDE SEQUENCE</scope>
    <source>
        <strain>Type strain:CBS 4309</strain>
    </source>
</reference>
<dbReference type="GeneID" id="96904916"/>
<dbReference type="InterPro" id="IPR038136">
    <property type="entry name" value="CofD-like_dom_sf"/>
</dbReference>
<dbReference type="Proteomes" id="UP000001640">
    <property type="component" value="Chromosome 7"/>
</dbReference>
<accession>G0VHE5</accession>
<dbReference type="Pfam" id="PF01933">
    <property type="entry name" value="CofD"/>
    <property type="match status" value="1"/>
</dbReference>
<feature type="compositionally biased region" description="Polar residues" evidence="1">
    <location>
        <begin position="244"/>
        <end position="260"/>
    </location>
</feature>
<dbReference type="FunCoup" id="G0VHE5">
    <property type="interactions" value="80"/>
</dbReference>
<dbReference type="InterPro" id="IPR002882">
    <property type="entry name" value="CofD"/>
</dbReference>
<dbReference type="KEGG" id="ncs:NCAS_0G03640"/>
<dbReference type="GO" id="GO:0043743">
    <property type="term" value="F:LPPG:FO 2-phospho-L-lactate transferase activity"/>
    <property type="evidence" value="ECO:0007669"/>
    <property type="project" value="InterPro"/>
</dbReference>
<sequence>MNIVVFSGGTATNSLTPCFTEVSVARGFDLAYILPISDNGGSTSEILRVVGGPAIGDIRSRIVRLMRDPQLVELFAHRLPDDKVKAKMEWNEIVEGTHYLWNGGISPEVKEMCRAFFIHIQSELLKKNRSSNPFQFEKASLGNLFLTGARLFMGSLDASIELMMRIGRCSSKVHVIPCINTNHTHHISALLDNGDIITGQSQISHPSKSLATTLDTPTHTRNLSKTKDQFIHLLELDDDLMDSSTASIEDTPSKSQSEQSLEVPEEVEYANPLYILPELKHSQLHYDKVDDNEMLPSTVKKILYINPYGEEIKPNANSRAIAKVKKADMIVYSIGSLMTSLLPIIILGNLAEVIMESQETRKVLLINNKYDRETFGLDGNHYVKVIVRSMVEAARCYKKSKGMMVNSMKHVSWNHFITDIVYLKEGEIKIDEDRMLAHGIHCHTIDSALMENDSLAEILNEIIAHNRNSSE</sequence>
<dbReference type="STRING" id="1064592.G0VHE5"/>
<name>G0VHE5_NAUCA</name>
<dbReference type="SUPFAM" id="SSF142338">
    <property type="entry name" value="CofD-like"/>
    <property type="match status" value="1"/>
</dbReference>
<dbReference type="InParanoid" id="G0VHE5"/>
<proteinExistence type="predicted"/>
<dbReference type="AlphaFoldDB" id="G0VHE5"/>
<dbReference type="OMA" id="IHLITPF"/>
<reference evidence="3 4" key="1">
    <citation type="journal article" date="2011" name="Proc. Natl. Acad. Sci. U.S.A.">
        <title>Evolutionary erosion of yeast sex chromosomes by mating-type switching accidents.</title>
        <authorList>
            <person name="Gordon J.L."/>
            <person name="Armisen D."/>
            <person name="Proux-Wera E."/>
            <person name="Oheigeartaigh S.S."/>
            <person name="Byrne K.P."/>
            <person name="Wolfe K.H."/>
        </authorList>
    </citation>
    <scope>NUCLEOTIDE SEQUENCE [LARGE SCALE GENOMIC DNA]</scope>
    <source>
        <strain evidence="4">ATCC 76901 / BCRC 22586 / CBS 4309 / NBRC 1992 / NRRL Y-12630</strain>
    </source>
</reference>
<dbReference type="PANTHER" id="PTHR31240">
    <property type="entry name" value="MATERNAL EFFECT EMBRYO ARREST 18"/>
    <property type="match status" value="1"/>
</dbReference>
<evidence type="ECO:0000256" key="1">
    <source>
        <dbReference type="SAM" id="MobiDB-lite"/>
    </source>
</evidence>